<dbReference type="HOGENOM" id="CLU_1332358_0_0_1"/>
<gene>
    <name evidence="2" type="ORF">PHLGIDRAFT_115506</name>
</gene>
<protein>
    <submittedName>
        <fullName evidence="2">Uncharacterized protein</fullName>
    </submittedName>
</protein>
<name>A0A0C3SEC4_PHLG1</name>
<keyword evidence="3" id="KW-1185">Reference proteome</keyword>
<dbReference type="EMBL" id="KN840455">
    <property type="protein sequence ID" value="KIP10380.1"/>
    <property type="molecule type" value="Genomic_DNA"/>
</dbReference>
<dbReference type="STRING" id="745531.A0A0C3SEC4"/>
<proteinExistence type="predicted"/>
<accession>A0A0C3SEC4</accession>
<dbReference type="Proteomes" id="UP000053257">
    <property type="component" value="Unassembled WGS sequence"/>
</dbReference>
<keyword evidence="1" id="KW-0472">Membrane</keyword>
<evidence type="ECO:0000313" key="2">
    <source>
        <dbReference type="EMBL" id="KIP10380.1"/>
    </source>
</evidence>
<reference evidence="2 3" key="1">
    <citation type="journal article" date="2014" name="PLoS Genet.">
        <title>Analysis of the Phlebiopsis gigantea genome, transcriptome and secretome provides insight into its pioneer colonization strategies of wood.</title>
        <authorList>
            <person name="Hori C."/>
            <person name="Ishida T."/>
            <person name="Igarashi K."/>
            <person name="Samejima M."/>
            <person name="Suzuki H."/>
            <person name="Master E."/>
            <person name="Ferreira P."/>
            <person name="Ruiz-Duenas F.J."/>
            <person name="Held B."/>
            <person name="Canessa P."/>
            <person name="Larrondo L.F."/>
            <person name="Schmoll M."/>
            <person name="Druzhinina I.S."/>
            <person name="Kubicek C.P."/>
            <person name="Gaskell J.A."/>
            <person name="Kersten P."/>
            <person name="St John F."/>
            <person name="Glasner J."/>
            <person name="Sabat G."/>
            <person name="Splinter BonDurant S."/>
            <person name="Syed K."/>
            <person name="Yadav J."/>
            <person name="Mgbeahuruike A.C."/>
            <person name="Kovalchuk A."/>
            <person name="Asiegbu F.O."/>
            <person name="Lackner G."/>
            <person name="Hoffmeister D."/>
            <person name="Rencoret J."/>
            <person name="Gutierrez A."/>
            <person name="Sun H."/>
            <person name="Lindquist E."/>
            <person name="Barry K."/>
            <person name="Riley R."/>
            <person name="Grigoriev I.V."/>
            <person name="Henrissat B."/>
            <person name="Kues U."/>
            <person name="Berka R.M."/>
            <person name="Martinez A.T."/>
            <person name="Covert S.F."/>
            <person name="Blanchette R.A."/>
            <person name="Cullen D."/>
        </authorList>
    </citation>
    <scope>NUCLEOTIDE SEQUENCE [LARGE SCALE GENOMIC DNA]</scope>
    <source>
        <strain evidence="2 3">11061_1 CR5-6</strain>
    </source>
</reference>
<evidence type="ECO:0000256" key="1">
    <source>
        <dbReference type="SAM" id="Phobius"/>
    </source>
</evidence>
<feature type="transmembrane region" description="Helical" evidence="1">
    <location>
        <begin position="158"/>
        <end position="180"/>
    </location>
</feature>
<evidence type="ECO:0000313" key="3">
    <source>
        <dbReference type="Proteomes" id="UP000053257"/>
    </source>
</evidence>
<dbReference type="OrthoDB" id="2804581at2759"/>
<keyword evidence="1" id="KW-0812">Transmembrane</keyword>
<dbReference type="AlphaFoldDB" id="A0A0C3SEC4"/>
<organism evidence="2 3">
    <name type="scientific">Phlebiopsis gigantea (strain 11061_1 CR5-6)</name>
    <name type="common">White-rot fungus</name>
    <name type="synonym">Peniophora gigantea</name>
    <dbReference type="NCBI Taxonomy" id="745531"/>
    <lineage>
        <taxon>Eukaryota</taxon>
        <taxon>Fungi</taxon>
        <taxon>Dikarya</taxon>
        <taxon>Basidiomycota</taxon>
        <taxon>Agaricomycotina</taxon>
        <taxon>Agaricomycetes</taxon>
        <taxon>Polyporales</taxon>
        <taxon>Phanerochaetaceae</taxon>
        <taxon>Phlebiopsis</taxon>
    </lineage>
</organism>
<keyword evidence="1" id="KW-1133">Transmembrane helix</keyword>
<sequence>MSWYNSTTIILDDTSPRIVYSPGGGAWPQLTFPPSLGAYNNTLTEGEEPGFSWRFSFTGVAIDVYGVLAPDPGVPSSLYTIDGGPGTPFVAPRVNATEANVLFFRSPPLAPGDHTIEVTITVTDAVYSLDYVLYTPGDAAAAEKRAVERAAPLPVHTVAYGGAATLAAVCLIMFAAYVYLFHLRAHKTARVVERQPEYGAMMKEVA</sequence>
<dbReference type="Gene3D" id="2.60.120.260">
    <property type="entry name" value="Galactose-binding domain-like"/>
    <property type="match status" value="1"/>
</dbReference>